<dbReference type="Gene3D" id="2.60.120.1440">
    <property type="match status" value="1"/>
</dbReference>
<dbReference type="RefSeq" id="WP_341408328.1">
    <property type="nucleotide sequence ID" value="NZ_JBBUTH010000001.1"/>
</dbReference>
<organism evidence="3 4">
    <name type="scientific">Pseudaquabacterium inlustre</name>
    <dbReference type="NCBI Taxonomy" id="2984192"/>
    <lineage>
        <taxon>Bacteria</taxon>
        <taxon>Pseudomonadati</taxon>
        <taxon>Pseudomonadota</taxon>
        <taxon>Betaproteobacteria</taxon>
        <taxon>Burkholderiales</taxon>
        <taxon>Sphaerotilaceae</taxon>
        <taxon>Pseudaquabacterium</taxon>
    </lineage>
</organism>
<proteinExistence type="predicted"/>
<comment type="caution">
    <text evidence="3">The sequence shown here is derived from an EMBL/GenBank/DDBJ whole genome shotgun (WGS) entry which is preliminary data.</text>
</comment>
<protein>
    <submittedName>
        <fullName evidence="3">FecR domain-containing protein</fullName>
    </submittedName>
</protein>
<feature type="domain" description="FecR protein" evidence="2">
    <location>
        <begin position="62"/>
        <end position="153"/>
    </location>
</feature>
<evidence type="ECO:0000313" key="4">
    <source>
        <dbReference type="Proteomes" id="UP001365405"/>
    </source>
</evidence>
<dbReference type="EMBL" id="JBBUTH010000001">
    <property type="protein sequence ID" value="MEK8048648.1"/>
    <property type="molecule type" value="Genomic_DNA"/>
</dbReference>
<reference evidence="3 4" key="1">
    <citation type="submission" date="2024-04" db="EMBL/GenBank/DDBJ databases">
        <title>Novel species of the genus Ideonella isolated from streams.</title>
        <authorList>
            <person name="Lu H."/>
        </authorList>
    </citation>
    <scope>NUCLEOTIDE SEQUENCE [LARGE SCALE GENOMIC DNA]</scope>
    <source>
        <strain evidence="3 4">DXS22W</strain>
    </source>
</reference>
<evidence type="ECO:0000259" key="2">
    <source>
        <dbReference type="Pfam" id="PF04773"/>
    </source>
</evidence>
<sequence length="155" mass="15530">MSARLASLAVIASLCLAMPAWSAAAEGPAGIVKRSAGAVTLLRGGAAPGQALAVGHAVQVGDVVRTGADGRVGITLADDTLLAAGPNSELVLSEFAFNATTQDGGLLVSIWRGTLAMVTGLLARKAPEKVNVQTRNVVLGVRGTEFIVDAGEGAK</sequence>
<evidence type="ECO:0000256" key="1">
    <source>
        <dbReference type="SAM" id="SignalP"/>
    </source>
</evidence>
<keyword evidence="1" id="KW-0732">Signal</keyword>
<evidence type="ECO:0000313" key="3">
    <source>
        <dbReference type="EMBL" id="MEK8048648.1"/>
    </source>
</evidence>
<dbReference type="InterPro" id="IPR006860">
    <property type="entry name" value="FecR"/>
</dbReference>
<dbReference type="PANTHER" id="PTHR38731">
    <property type="entry name" value="LIPL45-RELATED LIPOPROTEIN-RELATED"/>
    <property type="match status" value="1"/>
</dbReference>
<accession>A0ABU9CA53</accession>
<name>A0ABU9CA53_9BURK</name>
<dbReference type="Pfam" id="PF04773">
    <property type="entry name" value="FecR"/>
    <property type="match status" value="1"/>
</dbReference>
<dbReference type="Proteomes" id="UP001365405">
    <property type="component" value="Unassembled WGS sequence"/>
</dbReference>
<feature type="chain" id="PRO_5045373739" evidence="1">
    <location>
        <begin position="23"/>
        <end position="155"/>
    </location>
</feature>
<feature type="signal peptide" evidence="1">
    <location>
        <begin position="1"/>
        <end position="22"/>
    </location>
</feature>
<keyword evidence="4" id="KW-1185">Reference proteome</keyword>
<gene>
    <name evidence="3" type="ORF">AACH10_00165</name>
</gene>